<accession>A0A7J0DIL1</accession>
<evidence type="ECO:0000313" key="2">
    <source>
        <dbReference type="Proteomes" id="UP000585474"/>
    </source>
</evidence>
<name>A0A7J0DIL1_9ERIC</name>
<proteinExistence type="predicted"/>
<evidence type="ECO:0000313" key="1">
    <source>
        <dbReference type="EMBL" id="GFS35916.1"/>
    </source>
</evidence>
<dbReference type="EMBL" id="BJWL01000239">
    <property type="protein sequence ID" value="GFS35916.1"/>
    <property type="molecule type" value="Genomic_DNA"/>
</dbReference>
<dbReference type="AlphaFoldDB" id="A0A7J0DIL1"/>
<sequence length="122" mass="14128">MVPFTEFLTELFKRHDVHIPIDLTRIETEKPIDKYSLIHSEGQRNKRKLEEGASEQPSIGILALQKAIANLRLDFDTRMTLCEEQFGHLEEQSGRHTTLFQGIKGMLISMQAKEDDEEEEDD</sequence>
<organism evidence="1 2">
    <name type="scientific">Actinidia rufa</name>
    <dbReference type="NCBI Taxonomy" id="165716"/>
    <lineage>
        <taxon>Eukaryota</taxon>
        <taxon>Viridiplantae</taxon>
        <taxon>Streptophyta</taxon>
        <taxon>Embryophyta</taxon>
        <taxon>Tracheophyta</taxon>
        <taxon>Spermatophyta</taxon>
        <taxon>Magnoliopsida</taxon>
        <taxon>eudicotyledons</taxon>
        <taxon>Gunneridae</taxon>
        <taxon>Pentapetalae</taxon>
        <taxon>asterids</taxon>
        <taxon>Ericales</taxon>
        <taxon>Actinidiaceae</taxon>
        <taxon>Actinidia</taxon>
    </lineage>
</organism>
<keyword evidence="2" id="KW-1185">Reference proteome</keyword>
<comment type="caution">
    <text evidence="1">The sequence shown here is derived from an EMBL/GenBank/DDBJ whole genome shotgun (WGS) entry which is preliminary data.</text>
</comment>
<dbReference type="Proteomes" id="UP000585474">
    <property type="component" value="Unassembled WGS sequence"/>
</dbReference>
<protein>
    <submittedName>
        <fullName evidence="1">Uncharacterized protein</fullName>
    </submittedName>
</protein>
<gene>
    <name evidence="1" type="ORF">Acr_00g0042670</name>
</gene>
<reference evidence="2" key="1">
    <citation type="submission" date="2019-07" db="EMBL/GenBank/DDBJ databases">
        <title>De Novo Assembly of kiwifruit Actinidia rufa.</title>
        <authorList>
            <person name="Sugita-Konishi S."/>
            <person name="Sato K."/>
            <person name="Mori E."/>
            <person name="Abe Y."/>
            <person name="Kisaki G."/>
            <person name="Hamano K."/>
            <person name="Suezawa K."/>
            <person name="Otani M."/>
            <person name="Fukuda T."/>
            <person name="Manabe T."/>
            <person name="Gomi K."/>
            <person name="Tabuchi M."/>
            <person name="Akimitsu K."/>
            <person name="Kataoka I."/>
        </authorList>
    </citation>
    <scope>NUCLEOTIDE SEQUENCE [LARGE SCALE GENOMIC DNA]</scope>
    <source>
        <strain evidence="2">cv. Fuchu</strain>
    </source>
</reference>